<dbReference type="InterPro" id="IPR012340">
    <property type="entry name" value="NA-bd_OB-fold"/>
</dbReference>
<evidence type="ECO:0000256" key="1">
    <source>
        <dbReference type="ARBA" id="ARBA00022603"/>
    </source>
</evidence>
<evidence type="ECO:0000256" key="4">
    <source>
        <dbReference type="PROSITE-ProRule" id="PRU01024"/>
    </source>
</evidence>
<dbReference type="SUPFAM" id="SSF53335">
    <property type="entry name" value="S-adenosyl-L-methionine-dependent methyltransferases"/>
    <property type="match status" value="1"/>
</dbReference>
<protein>
    <submittedName>
        <fullName evidence="6">23S rRNA (Uracil(1939)-C(5))-methyltransferase RlmD</fullName>
        <ecNumber evidence="6">2.1.1.190</ecNumber>
    </submittedName>
</protein>
<dbReference type="CDD" id="cd02440">
    <property type="entry name" value="AdoMet_MTases"/>
    <property type="match status" value="1"/>
</dbReference>
<feature type="binding site" evidence="4">
    <location>
        <position position="300"/>
    </location>
    <ligand>
        <name>S-adenosyl-L-methionine</name>
        <dbReference type="ChEBI" id="CHEBI:59789"/>
    </ligand>
</feature>
<keyword evidence="7" id="KW-1185">Reference proteome</keyword>
<dbReference type="Pfam" id="PF01938">
    <property type="entry name" value="TRAM"/>
    <property type="match status" value="1"/>
</dbReference>
<dbReference type="InterPro" id="IPR010280">
    <property type="entry name" value="U5_MeTrfase_fam"/>
</dbReference>
<feature type="binding site" evidence="4">
    <location>
        <position position="321"/>
    </location>
    <ligand>
        <name>S-adenosyl-L-methionine</name>
        <dbReference type="ChEBI" id="CHEBI:59789"/>
    </ligand>
</feature>
<evidence type="ECO:0000256" key="3">
    <source>
        <dbReference type="ARBA" id="ARBA00022691"/>
    </source>
</evidence>
<dbReference type="GO" id="GO:0032259">
    <property type="term" value="P:methylation"/>
    <property type="evidence" value="ECO:0007669"/>
    <property type="project" value="UniProtKB-KW"/>
</dbReference>
<reference evidence="6" key="1">
    <citation type="submission" date="2024-03" db="EMBL/GenBank/DDBJ databases">
        <title>Complete genome sequence of Mycoplasma felifaucium Z921 isolated from the trachea of a cheetah.</title>
        <authorList>
            <person name="Spergser J."/>
        </authorList>
    </citation>
    <scope>NUCLEOTIDE SEQUENCE [LARGE SCALE GENOMIC DNA]</scope>
    <source>
        <strain evidence="6">Z921</strain>
    </source>
</reference>
<feature type="domain" description="TRAM" evidence="5">
    <location>
        <begin position="17"/>
        <end position="60"/>
    </location>
</feature>
<dbReference type="EMBL" id="CP148067">
    <property type="protein sequence ID" value="WXL28957.1"/>
    <property type="molecule type" value="Genomic_DNA"/>
</dbReference>
<dbReference type="NCBIfam" id="TIGR00479">
    <property type="entry name" value="rumA"/>
    <property type="match status" value="1"/>
</dbReference>
<keyword evidence="3 4" id="KW-0949">S-adenosyl-L-methionine</keyword>
<dbReference type="Pfam" id="PF05958">
    <property type="entry name" value="tRNA_U5-meth_tr"/>
    <property type="match status" value="1"/>
</dbReference>
<dbReference type="Gene3D" id="2.40.50.140">
    <property type="entry name" value="Nucleic acid-binding proteins"/>
    <property type="match status" value="1"/>
</dbReference>
<feature type="binding site" evidence="4">
    <location>
        <position position="366"/>
    </location>
    <ligand>
        <name>S-adenosyl-L-methionine</name>
        <dbReference type="ChEBI" id="CHEBI:59789"/>
    </ligand>
</feature>
<dbReference type="InterPro" id="IPR002792">
    <property type="entry name" value="TRAM_dom"/>
</dbReference>
<feature type="active site" description="Nucleophile" evidence="4">
    <location>
        <position position="393"/>
    </location>
</feature>
<gene>
    <name evidence="6" type="primary">rlmD</name>
    <name evidence="6" type="ORF">WG617_02975</name>
</gene>
<dbReference type="PANTHER" id="PTHR11061:SF30">
    <property type="entry name" value="TRNA (URACIL(54)-C(5))-METHYLTRANSFERASE"/>
    <property type="match status" value="1"/>
</dbReference>
<dbReference type="InterPro" id="IPR029063">
    <property type="entry name" value="SAM-dependent_MTases_sf"/>
</dbReference>
<name>A0ABZ2RR56_9BACT</name>
<dbReference type="Gene3D" id="2.40.50.1070">
    <property type="match status" value="1"/>
</dbReference>
<organism evidence="6 7">
    <name type="scientific">Mycoplasmopsis felifaucium</name>
    <dbReference type="NCBI Taxonomy" id="35768"/>
    <lineage>
        <taxon>Bacteria</taxon>
        <taxon>Bacillati</taxon>
        <taxon>Mycoplasmatota</taxon>
        <taxon>Mycoplasmoidales</taxon>
        <taxon>Metamycoplasmataceae</taxon>
        <taxon>Mycoplasmopsis</taxon>
    </lineage>
</organism>
<keyword evidence="2 4" id="KW-0808">Transferase</keyword>
<evidence type="ECO:0000313" key="6">
    <source>
        <dbReference type="EMBL" id="WXL28957.1"/>
    </source>
</evidence>
<dbReference type="Proteomes" id="UP001477443">
    <property type="component" value="Chromosome"/>
</dbReference>
<dbReference type="GO" id="GO:0008168">
    <property type="term" value="F:methyltransferase activity"/>
    <property type="evidence" value="ECO:0007669"/>
    <property type="project" value="UniProtKB-KW"/>
</dbReference>
<evidence type="ECO:0000256" key="2">
    <source>
        <dbReference type="ARBA" id="ARBA00022679"/>
    </source>
</evidence>
<dbReference type="RefSeq" id="WP_338822524.1">
    <property type="nucleotide sequence ID" value="NZ_CP148067.1"/>
</dbReference>
<dbReference type="Gene3D" id="3.40.50.150">
    <property type="entry name" value="Vaccinia Virus protein VP39"/>
    <property type="match status" value="1"/>
</dbReference>
<feature type="binding site" evidence="4">
    <location>
        <position position="271"/>
    </location>
    <ligand>
        <name>S-adenosyl-L-methionine</name>
        <dbReference type="ChEBI" id="CHEBI:59789"/>
    </ligand>
</feature>
<proteinExistence type="inferred from homology"/>
<evidence type="ECO:0000313" key="7">
    <source>
        <dbReference type="Proteomes" id="UP001477443"/>
    </source>
</evidence>
<accession>A0ABZ2RR56</accession>
<evidence type="ECO:0000259" key="5">
    <source>
        <dbReference type="Pfam" id="PF01938"/>
    </source>
</evidence>
<dbReference type="SUPFAM" id="SSF50249">
    <property type="entry name" value="Nucleic acid-binding proteins"/>
    <property type="match status" value="1"/>
</dbReference>
<dbReference type="PROSITE" id="PS51687">
    <property type="entry name" value="SAM_MT_RNA_M5U"/>
    <property type="match status" value="1"/>
</dbReference>
<dbReference type="EC" id="2.1.1.190" evidence="6"/>
<dbReference type="PANTHER" id="PTHR11061">
    <property type="entry name" value="RNA M5U METHYLTRANSFERASE"/>
    <property type="match status" value="1"/>
</dbReference>
<comment type="similarity">
    <text evidence="4">Belongs to the class I-like SAM-binding methyltransferase superfamily. RNA M5U methyltransferase family.</text>
</comment>
<sequence>MKKIDLKVYKDVKCIDHTYEGLGTVKIEDNPVFVDNLLPGEIADIEIKKVNSRFGLGKVINLKKKSNLRTDECNEKLMKSGSASLANISYDNQLDFKENMVKYLFNRNIHFNNIEPVLKSEHIWNYRNKLTVFTKLIQNNIKIGLFEKNTHNLIEQDSYDLAQKPIEKLILWITKNINNYPEIVKSANCFDQLTVRYSSYSDKLLLIFKVLKPFKLPKLFIQDLKYNFSNLQSVLIVNNNRILNKYISENTCLIDKIGDYTFKLDWNSFFQINTYQTEKLYNLLFDNLKVNNSDIILDAYSGIGTIGIMLANKVKKVYGLEIIENATKNSIENAKLNSINNAEFYSGDVLQSIDKITEKINTIIVDPPREGLDNKFLNKILDLKPAQIGYISCNYHTMCRDIDLLTKSGYKLEYLRPCDMFSQTHHIEVVGVLTLK</sequence>
<keyword evidence="1 4" id="KW-0489">Methyltransferase</keyword>